<reference evidence="1 2" key="1">
    <citation type="submission" date="2015-09" db="EMBL/GenBank/DDBJ databases">
        <authorList>
            <consortium name="Pathogen Informatics"/>
            <person name="Wu L."/>
            <person name="Ma J."/>
        </authorList>
    </citation>
    <scope>NUCLEOTIDE SEQUENCE [LARGE SCALE GENOMIC DNA]</scope>
    <source>
        <strain evidence="1 2">2789STDY5834858</strain>
    </source>
</reference>
<name>A0ABP2AR61_SARVE</name>
<dbReference type="RefSeq" id="WP_070101123.1">
    <property type="nucleotide sequence ID" value="NZ_CABIXL010000001.1"/>
</dbReference>
<dbReference type="Proteomes" id="UP000095488">
    <property type="component" value="Unassembled WGS sequence"/>
</dbReference>
<accession>A0ABP2AR61</accession>
<keyword evidence="2" id="KW-1185">Reference proteome</keyword>
<evidence type="ECO:0000313" key="2">
    <source>
        <dbReference type="Proteomes" id="UP000095488"/>
    </source>
</evidence>
<dbReference type="Pfam" id="PF02620">
    <property type="entry name" value="YceD"/>
    <property type="match status" value="1"/>
</dbReference>
<organism evidence="1 2">
    <name type="scientific">Sarcina ventriculi</name>
    <name type="common">Clostridium ventriculi</name>
    <dbReference type="NCBI Taxonomy" id="1267"/>
    <lineage>
        <taxon>Bacteria</taxon>
        <taxon>Bacillati</taxon>
        <taxon>Bacillota</taxon>
        <taxon>Clostridia</taxon>
        <taxon>Eubacteriales</taxon>
        <taxon>Clostridiaceae</taxon>
        <taxon>Sarcina</taxon>
    </lineage>
</organism>
<comment type="caution">
    <text evidence="1">The sequence shown here is derived from an EMBL/GenBank/DDBJ whole genome shotgun (WGS) entry which is preliminary data.</text>
</comment>
<dbReference type="EMBL" id="CYZR01000001">
    <property type="protein sequence ID" value="CUN48449.1"/>
    <property type="molecule type" value="Genomic_DNA"/>
</dbReference>
<dbReference type="InterPro" id="IPR003772">
    <property type="entry name" value="YceD"/>
</dbReference>
<gene>
    <name evidence="1" type="ORF">ERS852473_00294</name>
</gene>
<sequence>MELNLSDLISKKEKVKKIDITFSVNLKGEDFIISKPLAFKGEAKCSDDILTIIGNVKGLIEMQCSRCLEIFSHNIDLDIFEEFTNNSDKEDDSIAFFEDNLYLSEVIVNNVISTLPIKKLCNENCKGLCHECGTNLNLGTCNCNSDNIDIRMAKLMDLFKE</sequence>
<protein>
    <submittedName>
        <fullName evidence="1">Uncharacterized ACR, COG1399</fullName>
    </submittedName>
</protein>
<proteinExistence type="predicted"/>
<evidence type="ECO:0000313" key="1">
    <source>
        <dbReference type="EMBL" id="CUN48449.1"/>
    </source>
</evidence>